<keyword evidence="2" id="KW-1185">Reference proteome</keyword>
<dbReference type="EMBL" id="JBHFNQ010000084">
    <property type="protein sequence ID" value="MFB2877284.1"/>
    <property type="molecule type" value="Genomic_DNA"/>
</dbReference>
<evidence type="ECO:0000313" key="2">
    <source>
        <dbReference type="Proteomes" id="UP001576774"/>
    </source>
</evidence>
<gene>
    <name evidence="1" type="ORF">ACE1CC_10395</name>
</gene>
<dbReference type="Proteomes" id="UP001576774">
    <property type="component" value="Unassembled WGS sequence"/>
</dbReference>
<organism evidence="1 2">
    <name type="scientific">Floridaenema aerugineum BLCC-F46</name>
    <dbReference type="NCBI Taxonomy" id="3153654"/>
    <lineage>
        <taxon>Bacteria</taxon>
        <taxon>Bacillati</taxon>
        <taxon>Cyanobacteriota</taxon>
        <taxon>Cyanophyceae</taxon>
        <taxon>Oscillatoriophycideae</taxon>
        <taxon>Aerosakkonematales</taxon>
        <taxon>Aerosakkonemataceae</taxon>
        <taxon>Floridanema</taxon>
        <taxon>Floridanema aerugineum</taxon>
    </lineage>
</organism>
<dbReference type="RefSeq" id="WP_413270439.1">
    <property type="nucleotide sequence ID" value="NZ_JBHFNQ010000084.1"/>
</dbReference>
<protein>
    <submittedName>
        <fullName evidence="1">Uncharacterized protein</fullName>
    </submittedName>
</protein>
<reference evidence="1 2" key="1">
    <citation type="submission" date="2024-09" db="EMBL/GenBank/DDBJ databases">
        <title>Floridaenema gen nov. (Aerosakkonemataceae, Aerosakkonematales ord. nov., Cyanobacteria) from benthic tropical and subtropical fresh waters, with the description of four new species.</title>
        <authorList>
            <person name="Moretto J.A."/>
            <person name="Berthold D.E."/>
            <person name="Lefler F.W."/>
            <person name="Huang I.-S."/>
            <person name="Laughinghouse H. IV."/>
        </authorList>
    </citation>
    <scope>NUCLEOTIDE SEQUENCE [LARGE SCALE GENOMIC DNA]</scope>
    <source>
        <strain evidence="1 2">BLCC-F46</strain>
    </source>
</reference>
<sequence>MGLFVTLLRISFALRYSTVSALTVVLSRSS</sequence>
<comment type="caution">
    <text evidence="1">The sequence shown here is derived from an EMBL/GenBank/DDBJ whole genome shotgun (WGS) entry which is preliminary data.</text>
</comment>
<evidence type="ECO:0000313" key="1">
    <source>
        <dbReference type="EMBL" id="MFB2877284.1"/>
    </source>
</evidence>
<name>A0ABV4X3D7_9CYAN</name>
<proteinExistence type="predicted"/>
<accession>A0ABV4X3D7</accession>